<proteinExistence type="inferred from homology"/>
<dbReference type="PANTHER" id="PTHR45255">
    <property type="entry name" value="DNAJ HOMOLOG SUBFAMILY C MEMBER 24"/>
    <property type="match status" value="1"/>
</dbReference>
<evidence type="ECO:0000313" key="6">
    <source>
        <dbReference type="EMBL" id="KAK9891068.1"/>
    </source>
</evidence>
<dbReference type="AlphaFoldDB" id="A0AAW1V7E8"/>
<dbReference type="CDD" id="cd06257">
    <property type="entry name" value="DnaJ"/>
    <property type="match status" value="1"/>
</dbReference>
<dbReference type="PROSITE" id="PS50076">
    <property type="entry name" value="DNAJ_2"/>
    <property type="match status" value="1"/>
</dbReference>
<evidence type="ECO:0000256" key="1">
    <source>
        <dbReference type="ARBA" id="ARBA00006169"/>
    </source>
</evidence>
<evidence type="ECO:0000313" key="7">
    <source>
        <dbReference type="Proteomes" id="UP001431783"/>
    </source>
</evidence>
<feature type="domain" description="J" evidence="5">
    <location>
        <begin position="6"/>
        <end position="69"/>
    </location>
</feature>
<name>A0AAW1V7E8_9CUCU</name>
<dbReference type="SUPFAM" id="SSF144217">
    <property type="entry name" value="CSL zinc finger"/>
    <property type="match status" value="1"/>
</dbReference>
<dbReference type="InterPro" id="IPR036671">
    <property type="entry name" value="DPH_MB_sf"/>
</dbReference>
<dbReference type="InterPro" id="IPR007872">
    <property type="entry name" value="DPH_MB_dom"/>
</dbReference>
<dbReference type="Gene3D" id="3.10.660.10">
    <property type="entry name" value="DPH Zinc finger"/>
    <property type="match status" value="1"/>
</dbReference>
<keyword evidence="2" id="KW-0479">Metal-binding</keyword>
<dbReference type="Pfam" id="PF05207">
    <property type="entry name" value="Zn_ribbon_CSL"/>
    <property type="match status" value="1"/>
</dbReference>
<gene>
    <name evidence="6" type="ORF">WA026_013394</name>
</gene>
<evidence type="ECO:0000256" key="4">
    <source>
        <dbReference type="ARBA" id="ARBA00023004"/>
    </source>
</evidence>
<dbReference type="Pfam" id="PF00226">
    <property type="entry name" value="DnaJ"/>
    <property type="match status" value="1"/>
</dbReference>
<dbReference type="GO" id="GO:0008198">
    <property type="term" value="F:ferrous iron binding"/>
    <property type="evidence" value="ECO:0007669"/>
    <property type="project" value="TreeGrafter"/>
</dbReference>
<evidence type="ECO:0000256" key="3">
    <source>
        <dbReference type="ARBA" id="ARBA00022833"/>
    </source>
</evidence>
<accession>A0AAW1V7E8</accession>
<comment type="caution">
    <text evidence="6">The sequence shown here is derived from an EMBL/GenBank/DDBJ whole genome shotgun (WGS) entry which is preliminary data.</text>
</comment>
<dbReference type="PRINTS" id="PR00625">
    <property type="entry name" value="JDOMAIN"/>
</dbReference>
<keyword evidence="7" id="KW-1185">Reference proteome</keyword>
<dbReference type="PANTHER" id="PTHR45255:SF1">
    <property type="entry name" value="DNAJ HOMOLOG SUBFAMILY C MEMBER 24"/>
    <property type="match status" value="1"/>
</dbReference>
<evidence type="ECO:0000259" key="5">
    <source>
        <dbReference type="PROSITE" id="PS50076"/>
    </source>
</evidence>
<dbReference type="GO" id="GO:0001671">
    <property type="term" value="F:ATPase activator activity"/>
    <property type="evidence" value="ECO:0007669"/>
    <property type="project" value="TreeGrafter"/>
</dbReference>
<comment type="similarity">
    <text evidence="1">Belongs to the DPH4 family.</text>
</comment>
<protein>
    <recommendedName>
        <fullName evidence="5">J domain-containing protein</fullName>
    </recommendedName>
</protein>
<dbReference type="InterPro" id="IPR001623">
    <property type="entry name" value="DnaJ_domain"/>
</dbReference>
<evidence type="ECO:0000256" key="2">
    <source>
        <dbReference type="ARBA" id="ARBA00022723"/>
    </source>
</evidence>
<organism evidence="6 7">
    <name type="scientific">Henosepilachna vigintioctopunctata</name>
    <dbReference type="NCBI Taxonomy" id="420089"/>
    <lineage>
        <taxon>Eukaryota</taxon>
        <taxon>Metazoa</taxon>
        <taxon>Ecdysozoa</taxon>
        <taxon>Arthropoda</taxon>
        <taxon>Hexapoda</taxon>
        <taxon>Insecta</taxon>
        <taxon>Pterygota</taxon>
        <taxon>Neoptera</taxon>
        <taxon>Endopterygota</taxon>
        <taxon>Coleoptera</taxon>
        <taxon>Polyphaga</taxon>
        <taxon>Cucujiformia</taxon>
        <taxon>Coccinelloidea</taxon>
        <taxon>Coccinellidae</taxon>
        <taxon>Epilachninae</taxon>
        <taxon>Epilachnini</taxon>
        <taxon>Henosepilachna</taxon>
    </lineage>
</organism>
<keyword evidence="3" id="KW-0862">Zinc</keyword>
<dbReference type="SUPFAM" id="SSF46565">
    <property type="entry name" value="Chaperone J-domain"/>
    <property type="match status" value="1"/>
</dbReference>
<dbReference type="Proteomes" id="UP001431783">
    <property type="component" value="Unassembled WGS sequence"/>
</dbReference>
<dbReference type="EMBL" id="JARQZJ010000127">
    <property type="protein sequence ID" value="KAK9891068.1"/>
    <property type="molecule type" value="Genomic_DNA"/>
</dbReference>
<dbReference type="Gene3D" id="1.10.287.110">
    <property type="entry name" value="DnaJ domain"/>
    <property type="match status" value="1"/>
</dbReference>
<sequence length="132" mass="15813">MKISENYYKLLECESDATYEQLKENYQKLAKKFHPDKTLNHHTEEFIKVDKAWRILKDPNLRKEYDANLLKDEINNQIIIYAELRKEHLIFDKDSTSKYPCRCGSEFIIEQDYLEDECLIECTDCSNHISVK</sequence>
<dbReference type="SMART" id="SM00271">
    <property type="entry name" value="DnaJ"/>
    <property type="match status" value="1"/>
</dbReference>
<dbReference type="InterPro" id="IPR036869">
    <property type="entry name" value="J_dom_sf"/>
</dbReference>
<reference evidence="6 7" key="1">
    <citation type="submission" date="2023-03" db="EMBL/GenBank/DDBJ databases">
        <title>Genome insight into feeding habits of ladybird beetles.</title>
        <authorList>
            <person name="Li H.-S."/>
            <person name="Huang Y.-H."/>
            <person name="Pang H."/>
        </authorList>
    </citation>
    <scope>NUCLEOTIDE SEQUENCE [LARGE SCALE GENOMIC DNA]</scope>
    <source>
        <strain evidence="6">SYSU_2023b</strain>
        <tissue evidence="6">Whole body</tissue>
    </source>
</reference>
<keyword evidence="4" id="KW-0408">Iron</keyword>